<evidence type="ECO:0000313" key="1">
    <source>
        <dbReference type="EMBL" id="KAF2434673.1"/>
    </source>
</evidence>
<sequence length="214" mass="23635">MEHSSVNTSNPPPNPLPRTFALSADPKSDIYAAPAHGYVWTAPVIYKTLKASSFSKASLSITLDWTTTYDQGGLILAFPSPSNPIPDAKNAKDVSTHPQWVKAGIEINDGKPWISVVARENYADWSLASTPAVSSSNDGKTVKATIEFEKHANALMIFVRDGKERRMIREVQWVFLEGQLEKEAWIGVYCCRPDAKGEAEGPLEVHFEDFVVEN</sequence>
<dbReference type="Proteomes" id="UP000800235">
    <property type="component" value="Unassembled WGS sequence"/>
</dbReference>
<keyword evidence="2" id="KW-1185">Reference proteome</keyword>
<organism evidence="1 2">
    <name type="scientific">Tothia fuscella</name>
    <dbReference type="NCBI Taxonomy" id="1048955"/>
    <lineage>
        <taxon>Eukaryota</taxon>
        <taxon>Fungi</taxon>
        <taxon>Dikarya</taxon>
        <taxon>Ascomycota</taxon>
        <taxon>Pezizomycotina</taxon>
        <taxon>Dothideomycetes</taxon>
        <taxon>Pleosporomycetidae</taxon>
        <taxon>Venturiales</taxon>
        <taxon>Cylindrosympodiaceae</taxon>
        <taxon>Tothia</taxon>
    </lineage>
</organism>
<proteinExistence type="predicted"/>
<protein>
    <submittedName>
        <fullName evidence="1">Uncharacterized protein</fullName>
    </submittedName>
</protein>
<gene>
    <name evidence="1" type="ORF">EJ08DRAFT_426179</name>
</gene>
<dbReference type="Pfam" id="PF07081">
    <property type="entry name" value="DUF1349"/>
    <property type="match status" value="1"/>
</dbReference>
<dbReference type="Gene3D" id="2.60.120.200">
    <property type="match status" value="1"/>
</dbReference>
<dbReference type="InterPro" id="IPR009784">
    <property type="entry name" value="DUF1349"/>
</dbReference>
<dbReference type="AlphaFoldDB" id="A0A9P4P0M7"/>
<evidence type="ECO:0000313" key="2">
    <source>
        <dbReference type="Proteomes" id="UP000800235"/>
    </source>
</evidence>
<dbReference type="PANTHER" id="PTHR35332:SF2">
    <property type="entry name" value="REGULATION OF ENOLASE PROTEIN 1"/>
    <property type="match status" value="1"/>
</dbReference>
<dbReference type="OrthoDB" id="42525at2759"/>
<dbReference type="PANTHER" id="PTHR35332">
    <property type="entry name" value="REGULATION OF ENOLASE PROTEIN 1"/>
    <property type="match status" value="1"/>
</dbReference>
<name>A0A9P4P0M7_9PEZI</name>
<accession>A0A9P4P0M7</accession>
<reference evidence="1" key="1">
    <citation type="journal article" date="2020" name="Stud. Mycol.">
        <title>101 Dothideomycetes genomes: a test case for predicting lifestyles and emergence of pathogens.</title>
        <authorList>
            <person name="Haridas S."/>
            <person name="Albert R."/>
            <person name="Binder M."/>
            <person name="Bloem J."/>
            <person name="Labutti K."/>
            <person name="Salamov A."/>
            <person name="Andreopoulos B."/>
            <person name="Baker S."/>
            <person name="Barry K."/>
            <person name="Bills G."/>
            <person name="Bluhm B."/>
            <person name="Cannon C."/>
            <person name="Castanera R."/>
            <person name="Culley D."/>
            <person name="Daum C."/>
            <person name="Ezra D."/>
            <person name="Gonzalez J."/>
            <person name="Henrissat B."/>
            <person name="Kuo A."/>
            <person name="Liang C."/>
            <person name="Lipzen A."/>
            <person name="Lutzoni F."/>
            <person name="Magnuson J."/>
            <person name="Mondo S."/>
            <person name="Nolan M."/>
            <person name="Ohm R."/>
            <person name="Pangilinan J."/>
            <person name="Park H.-J."/>
            <person name="Ramirez L."/>
            <person name="Alfaro M."/>
            <person name="Sun H."/>
            <person name="Tritt A."/>
            <person name="Yoshinaga Y."/>
            <person name="Zwiers L.-H."/>
            <person name="Turgeon B."/>
            <person name="Goodwin S."/>
            <person name="Spatafora J."/>
            <person name="Crous P."/>
            <person name="Grigoriev I."/>
        </authorList>
    </citation>
    <scope>NUCLEOTIDE SEQUENCE</scope>
    <source>
        <strain evidence="1">CBS 130266</strain>
    </source>
</reference>
<comment type="caution">
    <text evidence="1">The sequence shown here is derived from an EMBL/GenBank/DDBJ whole genome shotgun (WGS) entry which is preliminary data.</text>
</comment>
<dbReference type="EMBL" id="MU007015">
    <property type="protein sequence ID" value="KAF2434673.1"/>
    <property type="molecule type" value="Genomic_DNA"/>
</dbReference>